<name>A0A1Q9DEL6_SYMMI</name>
<proteinExistence type="predicted"/>
<gene>
    <name evidence="4" type="ORF">AK812_SmicGene24616</name>
</gene>
<keyword evidence="5" id="KW-1185">Reference proteome</keyword>
<dbReference type="Proteomes" id="UP000186817">
    <property type="component" value="Unassembled WGS sequence"/>
</dbReference>
<feature type="domain" description="C2H2-type" evidence="3">
    <location>
        <begin position="937"/>
        <end position="959"/>
    </location>
</feature>
<evidence type="ECO:0000256" key="2">
    <source>
        <dbReference type="SAM" id="MobiDB-lite"/>
    </source>
</evidence>
<reference evidence="4 5" key="1">
    <citation type="submission" date="2016-02" db="EMBL/GenBank/DDBJ databases">
        <title>Genome analysis of coral dinoflagellate symbionts highlights evolutionary adaptations to a symbiotic lifestyle.</title>
        <authorList>
            <person name="Aranda M."/>
            <person name="Li Y."/>
            <person name="Liew Y.J."/>
            <person name="Baumgarten S."/>
            <person name="Simakov O."/>
            <person name="Wilson M."/>
            <person name="Piel J."/>
            <person name="Ashoor H."/>
            <person name="Bougouffa S."/>
            <person name="Bajic V.B."/>
            <person name="Ryu T."/>
            <person name="Ravasi T."/>
            <person name="Bayer T."/>
            <person name="Micklem G."/>
            <person name="Kim H."/>
            <person name="Bhak J."/>
            <person name="Lajeunesse T.C."/>
            <person name="Voolstra C.R."/>
        </authorList>
    </citation>
    <scope>NUCLEOTIDE SEQUENCE [LARGE SCALE GENOMIC DNA]</scope>
    <source>
        <strain evidence="4 5">CCMP2467</strain>
    </source>
</reference>
<feature type="region of interest" description="Disordered" evidence="2">
    <location>
        <begin position="1039"/>
        <end position="1071"/>
    </location>
</feature>
<evidence type="ECO:0000259" key="3">
    <source>
        <dbReference type="PROSITE" id="PS00028"/>
    </source>
</evidence>
<sequence>MRMRASSGGLHPPRGHLLLQMIVTGLLLVAWHMPNLRDRRPLWGQGDLALQQNVQHAPLQQRKHRLTTAPPLQPPTTMQDNKMASVKAAASHWSCAGKPWTMPGRKAVLFTDENLQKQKMAEAPEAGQARPAGFSGPLPMSPGDIFVTSCHDSSQVLDCYSGKIGAWPMLEATARRETGEKQGPLTGSPDLGFTVKVPWRARNLRAARFQHPQHRLRSAKRLRPHCAAWSAASRRPPPAAAASGWNMVPEQDRGTETTSCHQAAIRMLPMAYRASTAQALLQAVEERLLALPQDQRVSAQTEYRASARGTWQLHRQLQRSGMPSLRNIWSRWRTFAQFMRASTMLRRQSRDLKKQFLEDQMRQAELAARKGNHRDLFLIARRLGPKTAQNVSRLQGPDGQVLDSKAEMAAIIKHSSEAFASTPDTTSLQPLEGAFTFTATDLQAELATLNIRKAVPRHIAPNAVWRLCAHSISARLGPCFEHHFRPMSTDVLEGDMQVPPDLINIVQQLHRRSLTWIQNMLTLFADDFCGHWTITNLQDWTATISDLTLLMETLETYKLQVNLQKTALLVNLKGRMAKKILRQHVRYKAGETFLVLVVHGQECLLKIKESHTYLGTIISYRDRISAAQARYQQLRKILNGRGPLSIKYRLRLWQACIPPSITYSLEATGCTCKGLQRIKVVATRHLRAILREPAHLHHVSTSDIWERARLPTPEQSILARMTKLRSQRSPDYHPCGPDLVVNDRVAAQLSAQIAHLQEAIRQLAQQGLSVPEEAQPSPNPGFACAHCDLVLPAHARLIHSAIKHAEAPAPTDPRLKPQFHAPDHSVNGLPTCKLCHRNFTKWQQLKLHIENGSCIGLGGDSMKLSPPAEDNQAMRNPVTEAQAVTATARAYEGPESQEQAAQNAIPIITDPSFLSKLNAWDQHLNCRHTRARLQSRCVVCGMWIADGKHLKQHYNKVHHHDFPNALEQAQKLCLPFKSQFTRGRSCRYCGSKVGAPCRHVIQCTVLHQLCLAVSLCRPETRPRMGDLETEIFAHCMPSGAAEPSAEQGNKRARPDIRQPNGRRGRPPYSAPFGQAPWKPTLAFQTPAQDSQIRLLSKIVLKHEEQLAALRKDTQFVLFFRQDDKSLLPSLMSVSREWKNKQAAGDQSIQSSQRTVLISCLLRELLARVQRVVATEPGRESLKKAEWLTSSNAWTYMRWSPKLRKLVADETKEPLVHDEAVRIITELQKSMRGEIIHRFQSTINLAKLEEQGAQQAIFHLGISLRGSEATEVYEQFRKLAGLSLTNLAGFSMKVDDQMRPPMAQQLAQLTFGGGVIGKNQNPVLIPKALKLPVFTSRLSMEVSRTPLKTPLLAMSEVNGTNLFLLRKYGDTWTAAHLSLMESQLKELEAQMMLMQRHVDNIHSQMHTLQLLVHRHAYLYSNRVTNKARMTKVRVLDTLD</sequence>
<evidence type="ECO:0000313" key="5">
    <source>
        <dbReference type="Proteomes" id="UP000186817"/>
    </source>
</evidence>
<keyword evidence="1" id="KW-0175">Coiled coil</keyword>
<dbReference type="InterPro" id="IPR013087">
    <property type="entry name" value="Znf_C2H2_type"/>
</dbReference>
<evidence type="ECO:0000256" key="1">
    <source>
        <dbReference type="SAM" id="Coils"/>
    </source>
</evidence>
<evidence type="ECO:0000313" key="4">
    <source>
        <dbReference type="EMBL" id="OLP93510.1"/>
    </source>
</evidence>
<accession>A0A1Q9DEL6</accession>
<dbReference type="EMBL" id="LSRX01000578">
    <property type="protein sequence ID" value="OLP93510.1"/>
    <property type="molecule type" value="Genomic_DNA"/>
</dbReference>
<protein>
    <recommendedName>
        <fullName evidence="3">C2H2-type domain-containing protein</fullName>
    </recommendedName>
</protein>
<organism evidence="4 5">
    <name type="scientific">Symbiodinium microadriaticum</name>
    <name type="common">Dinoflagellate</name>
    <name type="synonym">Zooxanthella microadriatica</name>
    <dbReference type="NCBI Taxonomy" id="2951"/>
    <lineage>
        <taxon>Eukaryota</taxon>
        <taxon>Sar</taxon>
        <taxon>Alveolata</taxon>
        <taxon>Dinophyceae</taxon>
        <taxon>Suessiales</taxon>
        <taxon>Symbiodiniaceae</taxon>
        <taxon>Symbiodinium</taxon>
    </lineage>
</organism>
<feature type="coiled-coil region" evidence="1">
    <location>
        <begin position="1376"/>
        <end position="1403"/>
    </location>
</feature>
<comment type="caution">
    <text evidence="4">The sequence shown here is derived from an EMBL/GenBank/DDBJ whole genome shotgun (WGS) entry which is preliminary data.</text>
</comment>
<dbReference type="OrthoDB" id="429613at2759"/>
<dbReference type="PROSITE" id="PS00028">
    <property type="entry name" value="ZINC_FINGER_C2H2_1"/>
    <property type="match status" value="1"/>
</dbReference>